<dbReference type="PROSITE" id="PS00497">
    <property type="entry name" value="TYROSINASE_1"/>
    <property type="match status" value="1"/>
</dbReference>
<sequence>MPFLHPSISKSKSHVGFRGEKDGVCRYPSSRSTGLYLFVYRLLGPASHSFTSLSVARSKRPFLAFTESNAQLLAFATRDQFDHFTISFSEGRLLLITVVHTPLSMMINMFISFLLLALPLLTQAAPGRGPWGASHHAFPGGSSPYAPFPGKYNATYPPCTNATMKVRKDFDTMAPLERKAYTDAIKCLMTKPSQLDQTLYPAAINRYFDYAVIHTNLTQVVHISAFFLTWHRYYLHLFEQDLANQCGYTGAFPYWNWPATADNLTGSAIFDGSEYSMSGNGLYTNNDSIVLSPFFSIPHGSGGGCVTSGPFANMTTTLQPVSIDVLITGAPLPNNTFAKNESCLTRDLNTYVAKRYTNTSALYECLETTNMADFTTQINGVIGSTELGLHSGAHFVLGSPGSNIFVSVQDPIWWPLHTFLDNLYTSWQIRHPNVSDSVYGTLTANNAPPSANGTINTLEPGWGYFDQTNYTIGDLMSTTSGPFCYRYDVAL</sequence>
<dbReference type="InterPro" id="IPR002227">
    <property type="entry name" value="Tyrosinase_Cu-bd"/>
</dbReference>
<evidence type="ECO:0000313" key="5">
    <source>
        <dbReference type="Proteomes" id="UP001203852"/>
    </source>
</evidence>
<dbReference type="PANTHER" id="PTHR11474:SF125">
    <property type="entry name" value="N-ACETYL-6-HYDROXYTRYPTOPHAN OXIDASE IVOB-RELATED"/>
    <property type="match status" value="1"/>
</dbReference>
<reference evidence="4" key="1">
    <citation type="journal article" date="2022" name="bioRxiv">
        <title>Deciphering the potential niche of two novel black yeast fungi from a biological soil crust based on their genomes, phenotypes, and melanin regulation.</title>
        <authorList>
            <consortium name="DOE Joint Genome Institute"/>
            <person name="Carr E.C."/>
            <person name="Barton Q."/>
            <person name="Grambo S."/>
            <person name="Sullivan M."/>
            <person name="Renfro C.M."/>
            <person name="Kuo A."/>
            <person name="Pangilinan J."/>
            <person name="Lipzen A."/>
            <person name="Keymanesh K."/>
            <person name="Savage E."/>
            <person name="Barry K."/>
            <person name="Grigoriev I.V."/>
            <person name="Riekhof W.R."/>
            <person name="Harris S.S."/>
        </authorList>
    </citation>
    <scope>NUCLEOTIDE SEQUENCE</scope>
    <source>
        <strain evidence="4">JF 03-4F</strain>
    </source>
</reference>
<dbReference type="GO" id="GO:0016491">
    <property type="term" value="F:oxidoreductase activity"/>
    <property type="evidence" value="ECO:0007669"/>
    <property type="project" value="UniProtKB-KW"/>
</dbReference>
<dbReference type="GO" id="GO:0046872">
    <property type="term" value="F:metal ion binding"/>
    <property type="evidence" value="ECO:0007669"/>
    <property type="project" value="UniProtKB-KW"/>
</dbReference>
<keyword evidence="2" id="KW-0560">Oxidoreductase</keyword>
<dbReference type="SUPFAM" id="SSF48056">
    <property type="entry name" value="Di-copper centre-containing domain"/>
    <property type="match status" value="1"/>
</dbReference>
<evidence type="ECO:0000256" key="2">
    <source>
        <dbReference type="ARBA" id="ARBA00023002"/>
    </source>
</evidence>
<dbReference type="PANTHER" id="PTHR11474">
    <property type="entry name" value="TYROSINASE FAMILY MEMBER"/>
    <property type="match status" value="1"/>
</dbReference>
<keyword evidence="5" id="KW-1185">Reference proteome</keyword>
<gene>
    <name evidence="4" type="ORF">EDD36DRAFT_433643</name>
</gene>
<dbReference type="AlphaFoldDB" id="A0AAN6IG51"/>
<name>A0AAN6IG51_9EURO</name>
<evidence type="ECO:0000313" key="4">
    <source>
        <dbReference type="EMBL" id="KAI1615790.1"/>
    </source>
</evidence>
<evidence type="ECO:0000259" key="3">
    <source>
        <dbReference type="PROSITE" id="PS00497"/>
    </source>
</evidence>
<dbReference type="Pfam" id="PF00264">
    <property type="entry name" value="Tyrosinase"/>
    <property type="match status" value="1"/>
</dbReference>
<evidence type="ECO:0000256" key="1">
    <source>
        <dbReference type="ARBA" id="ARBA00022723"/>
    </source>
</evidence>
<dbReference type="InterPro" id="IPR008922">
    <property type="entry name" value="Di-copper_centre_dom_sf"/>
</dbReference>
<dbReference type="EMBL" id="MU404352">
    <property type="protein sequence ID" value="KAI1615790.1"/>
    <property type="molecule type" value="Genomic_DNA"/>
</dbReference>
<proteinExistence type="predicted"/>
<dbReference type="Proteomes" id="UP001203852">
    <property type="component" value="Unassembled WGS sequence"/>
</dbReference>
<accession>A0AAN6IG51</accession>
<dbReference type="PRINTS" id="PR00092">
    <property type="entry name" value="TYROSINASE"/>
</dbReference>
<dbReference type="InterPro" id="IPR050316">
    <property type="entry name" value="Tyrosinase/Hemocyanin"/>
</dbReference>
<protein>
    <recommendedName>
        <fullName evidence="3">Tyrosinase copper-binding domain-containing protein</fullName>
    </recommendedName>
</protein>
<comment type="caution">
    <text evidence="4">The sequence shown here is derived from an EMBL/GenBank/DDBJ whole genome shotgun (WGS) entry which is preliminary data.</text>
</comment>
<feature type="domain" description="Tyrosinase copper-binding" evidence="3">
    <location>
        <begin position="222"/>
        <end position="239"/>
    </location>
</feature>
<keyword evidence="1" id="KW-0479">Metal-binding</keyword>
<dbReference type="Gene3D" id="1.10.1280.10">
    <property type="entry name" value="Di-copper center containing domain from catechol oxidase"/>
    <property type="match status" value="1"/>
</dbReference>
<organism evidence="4 5">
    <name type="scientific">Exophiala viscosa</name>
    <dbReference type="NCBI Taxonomy" id="2486360"/>
    <lineage>
        <taxon>Eukaryota</taxon>
        <taxon>Fungi</taxon>
        <taxon>Dikarya</taxon>
        <taxon>Ascomycota</taxon>
        <taxon>Pezizomycotina</taxon>
        <taxon>Eurotiomycetes</taxon>
        <taxon>Chaetothyriomycetidae</taxon>
        <taxon>Chaetothyriales</taxon>
        <taxon>Herpotrichiellaceae</taxon>
        <taxon>Exophiala</taxon>
    </lineage>
</organism>